<dbReference type="Proteomes" id="UP001066276">
    <property type="component" value="Chromosome 8"/>
</dbReference>
<dbReference type="AlphaFoldDB" id="A0AAV7NTA8"/>
<feature type="region of interest" description="Disordered" evidence="1">
    <location>
        <begin position="1"/>
        <end position="86"/>
    </location>
</feature>
<protein>
    <submittedName>
        <fullName evidence="2">Uncharacterized protein</fullName>
    </submittedName>
</protein>
<proteinExistence type="predicted"/>
<evidence type="ECO:0000256" key="1">
    <source>
        <dbReference type="SAM" id="MobiDB-lite"/>
    </source>
</evidence>
<evidence type="ECO:0000313" key="2">
    <source>
        <dbReference type="EMBL" id="KAJ1118709.1"/>
    </source>
</evidence>
<dbReference type="EMBL" id="JANPWB010000012">
    <property type="protein sequence ID" value="KAJ1118709.1"/>
    <property type="molecule type" value="Genomic_DNA"/>
</dbReference>
<accession>A0AAV7NTA8</accession>
<comment type="caution">
    <text evidence="2">The sequence shown here is derived from an EMBL/GenBank/DDBJ whole genome shotgun (WGS) entry which is preliminary data.</text>
</comment>
<evidence type="ECO:0000313" key="3">
    <source>
        <dbReference type="Proteomes" id="UP001066276"/>
    </source>
</evidence>
<keyword evidence="3" id="KW-1185">Reference proteome</keyword>
<organism evidence="2 3">
    <name type="scientific">Pleurodeles waltl</name>
    <name type="common">Iberian ribbed newt</name>
    <dbReference type="NCBI Taxonomy" id="8319"/>
    <lineage>
        <taxon>Eukaryota</taxon>
        <taxon>Metazoa</taxon>
        <taxon>Chordata</taxon>
        <taxon>Craniata</taxon>
        <taxon>Vertebrata</taxon>
        <taxon>Euteleostomi</taxon>
        <taxon>Amphibia</taxon>
        <taxon>Batrachia</taxon>
        <taxon>Caudata</taxon>
        <taxon>Salamandroidea</taxon>
        <taxon>Salamandridae</taxon>
        <taxon>Pleurodelinae</taxon>
        <taxon>Pleurodeles</taxon>
    </lineage>
</organism>
<name>A0AAV7NTA8_PLEWA</name>
<reference evidence="2" key="1">
    <citation type="journal article" date="2022" name="bioRxiv">
        <title>Sequencing and chromosome-scale assembly of the giantPleurodeles waltlgenome.</title>
        <authorList>
            <person name="Brown T."/>
            <person name="Elewa A."/>
            <person name="Iarovenko S."/>
            <person name="Subramanian E."/>
            <person name="Araus A.J."/>
            <person name="Petzold A."/>
            <person name="Susuki M."/>
            <person name="Suzuki K.-i.T."/>
            <person name="Hayashi T."/>
            <person name="Toyoda A."/>
            <person name="Oliveira C."/>
            <person name="Osipova E."/>
            <person name="Leigh N.D."/>
            <person name="Simon A."/>
            <person name="Yun M.H."/>
        </authorList>
    </citation>
    <scope>NUCLEOTIDE SEQUENCE</scope>
    <source>
        <strain evidence="2">20211129_DDA</strain>
        <tissue evidence="2">Liver</tissue>
    </source>
</reference>
<feature type="compositionally biased region" description="Basic and acidic residues" evidence="1">
    <location>
        <begin position="62"/>
        <end position="78"/>
    </location>
</feature>
<sequence length="86" mass="8947">MNRWLGGAVRLGTTAPSWNPPLDSAGDRGRSEGPLTGGLASAGGERRGPPANESGITTWPRRRGEPGRPTPRDRRDGGGEGGTMLL</sequence>
<gene>
    <name evidence="2" type="ORF">NDU88_006897</name>
</gene>